<dbReference type="GO" id="GO:0004400">
    <property type="term" value="F:histidinol-phosphate transaminase activity"/>
    <property type="evidence" value="ECO:0007669"/>
    <property type="project" value="UniProtKB-UniRule"/>
</dbReference>
<dbReference type="InterPro" id="IPR005861">
    <property type="entry name" value="HisP_aminotrans"/>
</dbReference>
<keyword evidence="6 9" id="KW-0808">Transferase</keyword>
<dbReference type="HOGENOM" id="CLU_017584_3_3_5"/>
<dbReference type="CDD" id="cd00609">
    <property type="entry name" value="AAT_like"/>
    <property type="match status" value="1"/>
</dbReference>
<evidence type="ECO:0000259" key="10">
    <source>
        <dbReference type="Pfam" id="PF00155"/>
    </source>
</evidence>
<dbReference type="RefSeq" id="WP_014415890.1">
    <property type="nucleotide sequence ID" value="NC_017059.1"/>
</dbReference>
<dbReference type="EC" id="2.6.1.9" evidence="9"/>
<evidence type="ECO:0000256" key="5">
    <source>
        <dbReference type="ARBA" id="ARBA00022576"/>
    </source>
</evidence>
<dbReference type="PATRIC" id="fig|1150469.3.peg.2994"/>
<proteinExistence type="inferred from homology"/>
<dbReference type="EMBL" id="HE663493">
    <property type="protein sequence ID" value="CCG09259.1"/>
    <property type="molecule type" value="Genomic_DNA"/>
</dbReference>
<reference evidence="11 12" key="1">
    <citation type="submission" date="2012-02" db="EMBL/GenBank/DDBJ databases">
        <title>Shotgun genome sequence of Phaeospirillum photometricum DSM 122.</title>
        <authorList>
            <person name="Duquesne K."/>
            <person name="Sturgis J."/>
        </authorList>
    </citation>
    <scope>NUCLEOTIDE SEQUENCE [LARGE SCALE GENOMIC DNA]</scope>
    <source>
        <strain evidence="12">DSM122</strain>
    </source>
</reference>
<dbReference type="KEGG" id="rpm:RSPPHO_02633"/>
<feature type="domain" description="Aminotransferase class I/classII large" evidence="10">
    <location>
        <begin position="32"/>
        <end position="360"/>
    </location>
</feature>
<dbReference type="PANTHER" id="PTHR43643">
    <property type="entry name" value="HISTIDINOL-PHOSPHATE AMINOTRANSFERASE 2"/>
    <property type="match status" value="1"/>
</dbReference>
<comment type="cofactor">
    <cofactor evidence="1 9">
        <name>pyridoxal 5'-phosphate</name>
        <dbReference type="ChEBI" id="CHEBI:597326"/>
    </cofactor>
</comment>
<feature type="modified residue" description="N6-(pyridoxal phosphate)lysine" evidence="9">
    <location>
        <position position="224"/>
    </location>
</feature>
<dbReference type="InterPro" id="IPR050106">
    <property type="entry name" value="HistidinolP_aminotransfase"/>
</dbReference>
<dbReference type="InterPro" id="IPR015421">
    <property type="entry name" value="PyrdxlP-dep_Trfase_major"/>
</dbReference>
<dbReference type="GO" id="GO:0000105">
    <property type="term" value="P:L-histidine biosynthetic process"/>
    <property type="evidence" value="ECO:0007669"/>
    <property type="project" value="UniProtKB-UniRule"/>
</dbReference>
<dbReference type="PANTHER" id="PTHR43643:SF3">
    <property type="entry name" value="HISTIDINOL-PHOSPHATE AMINOTRANSFERASE"/>
    <property type="match status" value="1"/>
</dbReference>
<dbReference type="InterPro" id="IPR004839">
    <property type="entry name" value="Aminotransferase_I/II_large"/>
</dbReference>
<dbReference type="SUPFAM" id="SSF53383">
    <property type="entry name" value="PLP-dependent transferases"/>
    <property type="match status" value="1"/>
</dbReference>
<keyword evidence="5 9" id="KW-0032">Aminotransferase</keyword>
<keyword evidence="12" id="KW-1185">Reference proteome</keyword>
<accession>H6SNC8</accession>
<evidence type="ECO:0000256" key="7">
    <source>
        <dbReference type="ARBA" id="ARBA00022898"/>
    </source>
</evidence>
<evidence type="ECO:0000256" key="6">
    <source>
        <dbReference type="ARBA" id="ARBA00022679"/>
    </source>
</evidence>
<comment type="subunit">
    <text evidence="4 9">Homodimer.</text>
</comment>
<evidence type="ECO:0000256" key="4">
    <source>
        <dbReference type="ARBA" id="ARBA00011738"/>
    </source>
</evidence>
<dbReference type="InterPro" id="IPR015424">
    <property type="entry name" value="PyrdxlP-dep_Trfase"/>
</dbReference>
<dbReference type="Gene3D" id="3.40.640.10">
    <property type="entry name" value="Type I PLP-dependent aspartate aminotransferase-like (Major domain)"/>
    <property type="match status" value="1"/>
</dbReference>
<organism evidence="11 12">
    <name type="scientific">Pararhodospirillum photometricum DSM 122</name>
    <dbReference type="NCBI Taxonomy" id="1150469"/>
    <lineage>
        <taxon>Bacteria</taxon>
        <taxon>Pseudomonadati</taxon>
        <taxon>Pseudomonadota</taxon>
        <taxon>Alphaproteobacteria</taxon>
        <taxon>Rhodospirillales</taxon>
        <taxon>Rhodospirillaceae</taxon>
        <taxon>Pararhodospirillum</taxon>
    </lineage>
</organism>
<dbReference type="HAMAP" id="MF_01023">
    <property type="entry name" value="HisC_aminotrans_2"/>
    <property type="match status" value="1"/>
</dbReference>
<evidence type="ECO:0000256" key="2">
    <source>
        <dbReference type="ARBA" id="ARBA00005011"/>
    </source>
</evidence>
<evidence type="ECO:0000256" key="1">
    <source>
        <dbReference type="ARBA" id="ARBA00001933"/>
    </source>
</evidence>
<dbReference type="GO" id="GO:0030170">
    <property type="term" value="F:pyridoxal phosphate binding"/>
    <property type="evidence" value="ECO:0007669"/>
    <property type="project" value="InterPro"/>
</dbReference>
<dbReference type="eggNOG" id="COG0079">
    <property type="taxonomic scope" value="Bacteria"/>
</dbReference>
<dbReference type="Gene3D" id="3.90.1150.10">
    <property type="entry name" value="Aspartate Aminotransferase, domain 1"/>
    <property type="match status" value="1"/>
</dbReference>
<evidence type="ECO:0000256" key="3">
    <source>
        <dbReference type="ARBA" id="ARBA00007970"/>
    </source>
</evidence>
<dbReference type="Proteomes" id="UP000033220">
    <property type="component" value="Chromosome DSM 122"/>
</dbReference>
<evidence type="ECO:0000313" key="11">
    <source>
        <dbReference type="EMBL" id="CCG09259.1"/>
    </source>
</evidence>
<evidence type="ECO:0000313" key="12">
    <source>
        <dbReference type="Proteomes" id="UP000033220"/>
    </source>
</evidence>
<evidence type="ECO:0000256" key="8">
    <source>
        <dbReference type="ARBA" id="ARBA00047481"/>
    </source>
</evidence>
<comment type="pathway">
    <text evidence="2 9">Amino-acid biosynthesis; L-histidine biosynthesis; L-histidine from 5-phospho-alpha-D-ribose 1-diphosphate: step 7/9.</text>
</comment>
<comment type="catalytic activity">
    <reaction evidence="8 9">
        <text>L-histidinol phosphate + 2-oxoglutarate = 3-(imidazol-4-yl)-2-oxopropyl phosphate + L-glutamate</text>
        <dbReference type="Rhea" id="RHEA:23744"/>
        <dbReference type="ChEBI" id="CHEBI:16810"/>
        <dbReference type="ChEBI" id="CHEBI:29985"/>
        <dbReference type="ChEBI" id="CHEBI:57766"/>
        <dbReference type="ChEBI" id="CHEBI:57980"/>
        <dbReference type="EC" id="2.6.1.9"/>
    </reaction>
</comment>
<keyword evidence="7 9" id="KW-0663">Pyridoxal phosphate</keyword>
<keyword evidence="9" id="KW-0368">Histidine biosynthesis</keyword>
<sequence length="371" mass="39705">MRATIAFPQPRPGILDITPYAGGESSVPGVTRVIKLASNEGALGASPKARQAIVDAAAQAHRYPDGAWTDLREALGRRHGLDPARLVCGAGSDELISFLVRAYAGPGDSIVQSAHGFLMYSIYAKGAGVETHFAPETNLTADVDALLAAVTDTTRLLFLANPNNPTGTILDADSVRRLREGLREDIILVLDSAYAEFVERNDYDPGNALVDSHPNTVMMRTFSKIHGLGGLRVGWLYGPAPIVDVLNRVRGPFNVSSVGLVAATAAIEDVAFQTLAREHNSYWRAWTRERLEAMGLAVTDSSCNFLLTHFSAEGPLTVAAADAYLRGRGLICRRMGGYGLPHALRITIGQADEMHSLVQTLGDFVEGGGRA</sequence>
<dbReference type="OrthoDB" id="9809616at2"/>
<name>H6SNC8_PARPM</name>
<dbReference type="InterPro" id="IPR015422">
    <property type="entry name" value="PyrdxlP-dep_Trfase_small"/>
</dbReference>
<comment type="similarity">
    <text evidence="3 9">Belongs to the class-II pyridoxal-phosphate-dependent aminotransferase family. Histidinol-phosphate aminotransferase subfamily.</text>
</comment>
<protein>
    <recommendedName>
        <fullName evidence="9">Histidinol-phosphate aminotransferase</fullName>
        <ecNumber evidence="9">2.6.1.9</ecNumber>
    </recommendedName>
    <alternativeName>
        <fullName evidence="9">Imidazole acetol-phosphate transaminase</fullName>
    </alternativeName>
</protein>
<dbReference type="STRING" id="1150469.RSPPHO_02633"/>
<gene>
    <name evidence="9 11" type="primary">hisC</name>
    <name evidence="11" type="ORF">RSPPHO_02633</name>
</gene>
<evidence type="ECO:0000256" key="9">
    <source>
        <dbReference type="HAMAP-Rule" id="MF_01023"/>
    </source>
</evidence>
<dbReference type="AlphaFoldDB" id="H6SNC8"/>
<dbReference type="UniPathway" id="UPA00031">
    <property type="reaction ID" value="UER00012"/>
</dbReference>
<dbReference type="Pfam" id="PF00155">
    <property type="entry name" value="Aminotran_1_2"/>
    <property type="match status" value="1"/>
</dbReference>
<keyword evidence="9" id="KW-0028">Amino-acid biosynthesis</keyword>
<dbReference type="NCBIfam" id="TIGR01141">
    <property type="entry name" value="hisC"/>
    <property type="match status" value="1"/>
</dbReference>